<evidence type="ECO:0000313" key="16">
    <source>
        <dbReference type="Proteomes" id="UP000030671"/>
    </source>
</evidence>
<dbReference type="PROSITE" id="PS00086">
    <property type="entry name" value="CYTOCHROME_P450"/>
    <property type="match status" value="1"/>
</dbReference>
<dbReference type="eggNOG" id="KOG0156">
    <property type="taxonomic scope" value="Eukaryota"/>
</dbReference>
<protein>
    <submittedName>
        <fullName evidence="15">Cytochrome P450 monooxygenase 112</fullName>
    </submittedName>
</protein>
<dbReference type="HOGENOM" id="CLU_001570_2_3_1"/>
<keyword evidence="9 14" id="KW-0560">Oxidoreductase</keyword>
<dbReference type="GO" id="GO:0005506">
    <property type="term" value="F:iron ion binding"/>
    <property type="evidence" value="ECO:0007669"/>
    <property type="project" value="InterPro"/>
</dbReference>
<dbReference type="PANTHER" id="PTHR46300">
    <property type="entry name" value="P450, PUTATIVE (EUROFUNG)-RELATED-RELATED"/>
    <property type="match status" value="1"/>
</dbReference>
<dbReference type="GO" id="GO:0016020">
    <property type="term" value="C:membrane"/>
    <property type="evidence" value="ECO:0007669"/>
    <property type="project" value="UniProtKB-SubCell"/>
</dbReference>
<proteinExistence type="inferred from homology"/>
<evidence type="ECO:0000256" key="1">
    <source>
        <dbReference type="ARBA" id="ARBA00001971"/>
    </source>
</evidence>
<dbReference type="GO" id="GO:0016705">
    <property type="term" value="F:oxidoreductase activity, acting on paired donors, with incorporation or reduction of molecular oxygen"/>
    <property type="evidence" value="ECO:0007669"/>
    <property type="project" value="InterPro"/>
</dbReference>
<keyword evidence="11 14" id="KW-0503">Monooxygenase</keyword>
<evidence type="ECO:0000256" key="5">
    <source>
        <dbReference type="ARBA" id="ARBA00022617"/>
    </source>
</evidence>
<dbReference type="InterPro" id="IPR036396">
    <property type="entry name" value="Cyt_P450_sf"/>
</dbReference>
<dbReference type="InterPro" id="IPR001128">
    <property type="entry name" value="Cyt_P450"/>
</dbReference>
<dbReference type="InterPro" id="IPR017972">
    <property type="entry name" value="Cyt_P450_CS"/>
</dbReference>
<evidence type="ECO:0000313" key="15">
    <source>
        <dbReference type="EMBL" id="ETW76691.1"/>
    </source>
</evidence>
<name>W4JUX0_HETIT</name>
<dbReference type="PRINTS" id="PR00385">
    <property type="entry name" value="P450"/>
</dbReference>
<evidence type="ECO:0000256" key="8">
    <source>
        <dbReference type="ARBA" id="ARBA00022989"/>
    </source>
</evidence>
<evidence type="ECO:0000256" key="12">
    <source>
        <dbReference type="ARBA" id="ARBA00023136"/>
    </source>
</evidence>
<dbReference type="SUPFAM" id="SSF48264">
    <property type="entry name" value="Cytochrome P450"/>
    <property type="match status" value="1"/>
</dbReference>
<gene>
    <name evidence="15" type="primary">cpm112</name>
    <name evidence="15" type="ORF">HETIRDRAFT_174745</name>
</gene>
<keyword evidence="10 13" id="KW-0408">Iron</keyword>
<dbReference type="InterPro" id="IPR002401">
    <property type="entry name" value="Cyt_P450_E_grp-I"/>
</dbReference>
<dbReference type="PANTHER" id="PTHR46300:SF2">
    <property type="entry name" value="CYTOCHROME P450 MONOOXYGENASE ALNH-RELATED"/>
    <property type="match status" value="1"/>
</dbReference>
<accession>W4JUX0</accession>
<keyword evidence="8" id="KW-1133">Transmembrane helix</keyword>
<dbReference type="InterPro" id="IPR050364">
    <property type="entry name" value="Cytochrome_P450_fung"/>
</dbReference>
<comment type="similarity">
    <text evidence="4 14">Belongs to the cytochrome P450 family.</text>
</comment>
<dbReference type="GO" id="GO:0004497">
    <property type="term" value="F:monooxygenase activity"/>
    <property type="evidence" value="ECO:0007669"/>
    <property type="project" value="UniProtKB-KW"/>
</dbReference>
<keyword evidence="16" id="KW-1185">Reference proteome</keyword>
<dbReference type="GeneID" id="20668529"/>
<dbReference type="Pfam" id="PF00067">
    <property type="entry name" value="p450"/>
    <property type="match status" value="1"/>
</dbReference>
<dbReference type="CDD" id="cd11065">
    <property type="entry name" value="CYP64-like"/>
    <property type="match status" value="1"/>
</dbReference>
<evidence type="ECO:0000256" key="4">
    <source>
        <dbReference type="ARBA" id="ARBA00010617"/>
    </source>
</evidence>
<evidence type="ECO:0000256" key="11">
    <source>
        <dbReference type="ARBA" id="ARBA00023033"/>
    </source>
</evidence>
<comment type="cofactor">
    <cofactor evidence="1 13">
        <name>heme</name>
        <dbReference type="ChEBI" id="CHEBI:30413"/>
    </cofactor>
</comment>
<dbReference type="GO" id="GO:0020037">
    <property type="term" value="F:heme binding"/>
    <property type="evidence" value="ECO:0007669"/>
    <property type="project" value="InterPro"/>
</dbReference>
<evidence type="ECO:0000256" key="2">
    <source>
        <dbReference type="ARBA" id="ARBA00004370"/>
    </source>
</evidence>
<dbReference type="Gene3D" id="1.10.630.10">
    <property type="entry name" value="Cytochrome P450"/>
    <property type="match status" value="1"/>
</dbReference>
<keyword evidence="5 13" id="KW-0349">Heme</keyword>
<dbReference type="Proteomes" id="UP000030671">
    <property type="component" value="Unassembled WGS sequence"/>
</dbReference>
<dbReference type="KEGG" id="hir:HETIRDRAFT_174745"/>
<dbReference type="InParanoid" id="W4JUX0"/>
<evidence type="ECO:0000256" key="6">
    <source>
        <dbReference type="ARBA" id="ARBA00022692"/>
    </source>
</evidence>
<sequence length="557" mass="63407">MSNFSFPFATSSFPSPTGEATGVDPKLFLWAVLSICSVVLFLDAHAKKNGPLPPGPKGLPFFGNVFQLSDDAWHRFTEWKYVYGPIVYLNLCGQSVIVLSSNKVAADLLDRRAAIYSDRPRFIVACGMLTEGLFFTFSRYGDKWRRMRRAAHTGLHKVVVNLFQPQQTAEATLLIKDIIKDPGAWDAHVRRSIFSTVLNVTYDTPVITSMKDDKIEGILRFTKHILRAAYIDGHMVEYFPWLQHLPSWIARWKKDVERWSWEYSKMFQGFYGGVKQRAVMTARLLSPITSDPHHMRSYRSREMNGQVSLSLCTRSVQAMGLPRKKWLGFQLPCRAAGSESVVGVTAWFMLAMVRNPDIQRKAQAEIDDVVGRDRLPTFADYEHLPYIRALVREVLRWNPVDPLGMQHRSTHDDWYGGYFIPAGTICIANVWAMNRDPEIWGTDAHEFKPERHLNAQGGLLKAPADTRDEGHVTFGFGRRICVGRHLANNSLFINIAYMLWMFSIDPVLGEDGRPIIPTDESLNLGLVVRPRPFDCVITPRHPDALATFEHHKLNYGL</sequence>
<evidence type="ECO:0000256" key="7">
    <source>
        <dbReference type="ARBA" id="ARBA00022723"/>
    </source>
</evidence>
<keyword evidence="7 13" id="KW-0479">Metal-binding</keyword>
<keyword evidence="6" id="KW-0812">Transmembrane</keyword>
<evidence type="ECO:0000256" key="9">
    <source>
        <dbReference type="ARBA" id="ARBA00023002"/>
    </source>
</evidence>
<feature type="binding site" description="axial binding residue" evidence="13">
    <location>
        <position position="481"/>
    </location>
    <ligand>
        <name>heme</name>
        <dbReference type="ChEBI" id="CHEBI:30413"/>
    </ligand>
    <ligandPart>
        <name>Fe</name>
        <dbReference type="ChEBI" id="CHEBI:18248"/>
    </ligandPart>
</feature>
<evidence type="ECO:0000256" key="3">
    <source>
        <dbReference type="ARBA" id="ARBA00005179"/>
    </source>
</evidence>
<organism evidence="15 16">
    <name type="scientific">Heterobasidion irregulare (strain TC 32-1)</name>
    <dbReference type="NCBI Taxonomy" id="747525"/>
    <lineage>
        <taxon>Eukaryota</taxon>
        <taxon>Fungi</taxon>
        <taxon>Dikarya</taxon>
        <taxon>Basidiomycota</taxon>
        <taxon>Agaricomycotina</taxon>
        <taxon>Agaricomycetes</taxon>
        <taxon>Russulales</taxon>
        <taxon>Bondarzewiaceae</taxon>
        <taxon>Heterobasidion</taxon>
        <taxon>Heterobasidion annosum species complex</taxon>
    </lineage>
</organism>
<dbReference type="RefSeq" id="XP_009551570.1">
    <property type="nucleotide sequence ID" value="XM_009553275.1"/>
</dbReference>
<keyword evidence="12" id="KW-0472">Membrane</keyword>
<reference evidence="15 16" key="1">
    <citation type="journal article" date="2012" name="New Phytol.">
        <title>Insight into trade-off between wood decay and parasitism from the genome of a fungal forest pathogen.</title>
        <authorList>
            <person name="Olson A."/>
            <person name="Aerts A."/>
            <person name="Asiegbu F."/>
            <person name="Belbahri L."/>
            <person name="Bouzid O."/>
            <person name="Broberg A."/>
            <person name="Canback B."/>
            <person name="Coutinho P.M."/>
            <person name="Cullen D."/>
            <person name="Dalman K."/>
            <person name="Deflorio G."/>
            <person name="van Diepen L.T."/>
            <person name="Dunand C."/>
            <person name="Duplessis S."/>
            <person name="Durling M."/>
            <person name="Gonthier P."/>
            <person name="Grimwood J."/>
            <person name="Fossdal C.G."/>
            <person name="Hansson D."/>
            <person name="Henrissat B."/>
            <person name="Hietala A."/>
            <person name="Himmelstrand K."/>
            <person name="Hoffmeister D."/>
            <person name="Hogberg N."/>
            <person name="James T.Y."/>
            <person name="Karlsson M."/>
            <person name="Kohler A."/>
            <person name="Kues U."/>
            <person name="Lee Y.H."/>
            <person name="Lin Y.C."/>
            <person name="Lind M."/>
            <person name="Lindquist E."/>
            <person name="Lombard V."/>
            <person name="Lucas S."/>
            <person name="Lunden K."/>
            <person name="Morin E."/>
            <person name="Murat C."/>
            <person name="Park J."/>
            <person name="Raffaello T."/>
            <person name="Rouze P."/>
            <person name="Salamov A."/>
            <person name="Schmutz J."/>
            <person name="Solheim H."/>
            <person name="Stahlberg J."/>
            <person name="Velez H."/>
            <person name="de Vries R.P."/>
            <person name="Wiebenga A."/>
            <person name="Woodward S."/>
            <person name="Yakovlev I."/>
            <person name="Garbelotto M."/>
            <person name="Martin F."/>
            <person name="Grigoriev I.V."/>
            <person name="Stenlid J."/>
        </authorList>
    </citation>
    <scope>NUCLEOTIDE SEQUENCE [LARGE SCALE GENOMIC DNA]</scope>
    <source>
        <strain evidence="15 16">TC 32-1</strain>
    </source>
</reference>
<comment type="pathway">
    <text evidence="3">Secondary metabolite biosynthesis.</text>
</comment>
<evidence type="ECO:0000256" key="14">
    <source>
        <dbReference type="RuleBase" id="RU000461"/>
    </source>
</evidence>
<comment type="subcellular location">
    <subcellularLocation>
        <location evidence="2">Membrane</location>
    </subcellularLocation>
</comment>
<dbReference type="PRINTS" id="PR00463">
    <property type="entry name" value="EP450I"/>
</dbReference>
<evidence type="ECO:0000256" key="13">
    <source>
        <dbReference type="PIRSR" id="PIRSR602401-1"/>
    </source>
</evidence>
<dbReference type="AlphaFoldDB" id="W4JUX0"/>
<dbReference type="OrthoDB" id="2789670at2759"/>
<evidence type="ECO:0000256" key="10">
    <source>
        <dbReference type="ARBA" id="ARBA00023004"/>
    </source>
</evidence>
<dbReference type="EMBL" id="KI925464">
    <property type="protein sequence ID" value="ETW76691.1"/>
    <property type="molecule type" value="Genomic_DNA"/>
</dbReference>